<evidence type="ECO:0000313" key="6">
    <source>
        <dbReference type="Proteomes" id="UP000032309"/>
    </source>
</evidence>
<accession>A0ABQ0JVJ2</accession>
<keyword evidence="2" id="KW-0175">Coiled coil</keyword>
<keyword evidence="6" id="KW-1185">Reference proteome</keyword>
<gene>
    <name evidence="5" type="ORF">BROSI_A1267</name>
</gene>
<dbReference type="EMBL" id="BAFN01000001">
    <property type="protein sequence ID" value="GAN32752.1"/>
    <property type="molecule type" value="Genomic_DNA"/>
</dbReference>
<dbReference type="InterPro" id="IPR049730">
    <property type="entry name" value="SNF2/RAD54-like_C"/>
</dbReference>
<dbReference type="Gene3D" id="3.40.50.10810">
    <property type="entry name" value="Tandem AAA-ATPase domain"/>
    <property type="match status" value="1"/>
</dbReference>
<dbReference type="GO" id="GO:0004386">
    <property type="term" value="F:helicase activity"/>
    <property type="evidence" value="ECO:0007669"/>
    <property type="project" value="UniProtKB-KW"/>
</dbReference>
<reference evidence="6" key="1">
    <citation type="journal article" date="2015" name="Genome Announc.">
        <title>Draft Genome Sequence of an Anaerobic Ammonium-Oxidizing Bacterium, "Candidatus Brocadia sinica".</title>
        <authorList>
            <person name="Oshiki M."/>
            <person name="Shinyako-Hata K."/>
            <person name="Satoh H."/>
            <person name="Okabe S."/>
        </authorList>
    </citation>
    <scope>NUCLEOTIDE SEQUENCE [LARGE SCALE GENOMIC DNA]</scope>
    <source>
        <strain evidence="6">JPN1</strain>
    </source>
</reference>
<keyword evidence="5" id="KW-0347">Helicase</keyword>
<dbReference type="InterPro" id="IPR001650">
    <property type="entry name" value="Helicase_C-like"/>
</dbReference>
<dbReference type="InterPro" id="IPR000330">
    <property type="entry name" value="SNF2_N"/>
</dbReference>
<dbReference type="SMART" id="SM00487">
    <property type="entry name" value="DEXDc"/>
    <property type="match status" value="1"/>
</dbReference>
<dbReference type="InterPro" id="IPR014001">
    <property type="entry name" value="Helicase_ATP-bd"/>
</dbReference>
<evidence type="ECO:0000259" key="4">
    <source>
        <dbReference type="PROSITE" id="PS51194"/>
    </source>
</evidence>
<feature type="coiled-coil region" evidence="2">
    <location>
        <begin position="437"/>
        <end position="474"/>
    </location>
</feature>
<dbReference type="SMART" id="SM00490">
    <property type="entry name" value="HELICc"/>
    <property type="match status" value="1"/>
</dbReference>
<keyword evidence="5" id="KW-0547">Nucleotide-binding</keyword>
<feature type="domain" description="Helicase C-terminal" evidence="4">
    <location>
        <begin position="268"/>
        <end position="430"/>
    </location>
</feature>
<dbReference type="SUPFAM" id="SSF52540">
    <property type="entry name" value="P-loop containing nucleoside triphosphate hydrolases"/>
    <property type="match status" value="2"/>
</dbReference>
<dbReference type="Pfam" id="PF00271">
    <property type="entry name" value="Helicase_C"/>
    <property type="match status" value="1"/>
</dbReference>
<dbReference type="InterPro" id="IPR027417">
    <property type="entry name" value="P-loop_NTPase"/>
</dbReference>
<feature type="domain" description="Helicase ATP-binding" evidence="3">
    <location>
        <begin position="1"/>
        <end position="144"/>
    </location>
</feature>
<dbReference type="CDD" id="cd17919">
    <property type="entry name" value="DEXHc_Snf"/>
    <property type="match status" value="1"/>
</dbReference>
<evidence type="ECO:0000259" key="3">
    <source>
        <dbReference type="PROSITE" id="PS51192"/>
    </source>
</evidence>
<dbReference type="PROSITE" id="PS51192">
    <property type="entry name" value="HELICASE_ATP_BIND_1"/>
    <property type="match status" value="1"/>
</dbReference>
<dbReference type="Gene3D" id="3.40.50.300">
    <property type="entry name" value="P-loop containing nucleotide triphosphate hydrolases"/>
    <property type="match status" value="1"/>
</dbReference>
<dbReference type="PANTHER" id="PTHR10799">
    <property type="entry name" value="SNF2/RAD54 HELICASE FAMILY"/>
    <property type="match status" value="1"/>
</dbReference>
<dbReference type="CDD" id="cd18793">
    <property type="entry name" value="SF2_C_SNF"/>
    <property type="match status" value="1"/>
</dbReference>
<comment type="caution">
    <text evidence="5">The sequence shown here is derived from an EMBL/GenBank/DDBJ whole genome shotgun (WGS) entry which is preliminary data.</text>
</comment>
<dbReference type="Proteomes" id="UP000032309">
    <property type="component" value="Unassembled WGS sequence"/>
</dbReference>
<proteinExistence type="predicted"/>
<protein>
    <submittedName>
        <fullName evidence="5">Superfamily II DNA/RNA helicases SNF2 family</fullName>
    </submittedName>
</protein>
<sequence>MGLGKTIQALAAAELMAKLFNIQKVLIVSPTSLKHQWKTEIEKFTDRSVQVIEGLNHLRRQFYRNESFYKLINYELVFRDIDMIKGWAPDLIILDEAQRIKNWKTRTAQYVKQLNSTFAIVLTGTSIENRIEELHSIMEFIDRRHFGPLYRFVHNHRIVDEGGKVIGYQNLQSIRDSLKNVMMRRKKEEVLKQLPERIDKNFFVPMPKEQRAIHDENYDIVAKLVAKWRRYKFLCEADQRRLQIALNYMRMAADNTYLVDKKTIHGPKIEELEIILKEIIIEGGEKAVIFSQWLRMTELVEHVLKRNGIGYVHLNGNIPSKQRAGLMSQFMENPECKVFLSTDAGGVGLNLQSGSTVINMDIPWNPAVLEQRIGRVHRLGQQKTVRVINFVTVSSIEERMLDLLKFKKSLFAGTLDSDGENVVMIGESQLKKFMQSVETLTDNLEKVDSALERQDQRETELDEEAADIKELTLEEGGHAVSAADGDRKGLDHLNNLLNSGAQFLMNLSKVITQPDQSIEKHLDTAISRDEKTGKVYLKIPLPETEVVKTLFSTLGELISNTLQMKN</sequence>
<dbReference type="PROSITE" id="PS51194">
    <property type="entry name" value="HELICASE_CTER"/>
    <property type="match status" value="1"/>
</dbReference>
<keyword evidence="5" id="KW-0067">ATP-binding</keyword>
<dbReference type="InterPro" id="IPR038718">
    <property type="entry name" value="SNF2-like_sf"/>
</dbReference>
<evidence type="ECO:0000256" key="1">
    <source>
        <dbReference type="ARBA" id="ARBA00022801"/>
    </source>
</evidence>
<name>A0ABQ0JVJ2_9BACT</name>
<evidence type="ECO:0000313" key="5">
    <source>
        <dbReference type="EMBL" id="GAN32752.1"/>
    </source>
</evidence>
<evidence type="ECO:0000256" key="2">
    <source>
        <dbReference type="SAM" id="Coils"/>
    </source>
</evidence>
<organism evidence="5 6">
    <name type="scientific">Candidatus Brocadia sinica JPN1</name>
    <dbReference type="NCBI Taxonomy" id="1197129"/>
    <lineage>
        <taxon>Bacteria</taxon>
        <taxon>Pseudomonadati</taxon>
        <taxon>Planctomycetota</taxon>
        <taxon>Candidatus Brocadiia</taxon>
        <taxon>Candidatus Brocadiales</taxon>
        <taxon>Candidatus Brocadiaceae</taxon>
        <taxon>Candidatus Brocadia</taxon>
    </lineage>
</organism>
<keyword evidence="1" id="KW-0378">Hydrolase</keyword>
<dbReference type="Pfam" id="PF00176">
    <property type="entry name" value="SNF2-rel_dom"/>
    <property type="match status" value="1"/>
</dbReference>